<evidence type="ECO:0000256" key="2">
    <source>
        <dbReference type="SAM" id="MobiDB-lite"/>
    </source>
</evidence>
<keyword evidence="4" id="KW-1185">Reference proteome</keyword>
<dbReference type="PANTHER" id="PTHR22761:SF18">
    <property type="entry name" value="SORTING PROTEIN SNF7 FAMILY PROTEIN, PUTATIVE (AFU_ORTHOLOGUE AFUA_2G16692)-RELATED"/>
    <property type="match status" value="1"/>
</dbReference>
<feature type="region of interest" description="Disordered" evidence="2">
    <location>
        <begin position="442"/>
        <end position="492"/>
    </location>
</feature>
<dbReference type="Pfam" id="PF03357">
    <property type="entry name" value="Snf7"/>
    <property type="match status" value="1"/>
</dbReference>
<dbReference type="InterPro" id="IPR005024">
    <property type="entry name" value="Snf7_fam"/>
</dbReference>
<reference evidence="3 4" key="1">
    <citation type="submission" date="2024-03" db="EMBL/GenBank/DDBJ databases">
        <title>Genome-scale model development and genomic sequencing of the oleaginous clade Lipomyces.</title>
        <authorList>
            <consortium name="Lawrence Berkeley National Laboratory"/>
            <person name="Czajka J.J."/>
            <person name="Han Y."/>
            <person name="Kim J."/>
            <person name="Mondo S.J."/>
            <person name="Hofstad B.A."/>
            <person name="Robles A."/>
            <person name="Haridas S."/>
            <person name="Riley R."/>
            <person name="LaButti K."/>
            <person name="Pangilinan J."/>
            <person name="Andreopoulos W."/>
            <person name="Lipzen A."/>
            <person name="Yan J."/>
            <person name="Wang M."/>
            <person name="Ng V."/>
            <person name="Grigoriev I.V."/>
            <person name="Spatafora J.W."/>
            <person name="Magnuson J.K."/>
            <person name="Baker S.E."/>
            <person name="Pomraning K.R."/>
        </authorList>
    </citation>
    <scope>NUCLEOTIDE SEQUENCE [LARGE SCALE GENOMIC DNA]</scope>
    <source>
        <strain evidence="3 4">Phaff 52-87</strain>
    </source>
</reference>
<dbReference type="RefSeq" id="XP_064769137.1">
    <property type="nucleotide sequence ID" value="XM_064914442.1"/>
</dbReference>
<accession>A0ABR1F8D2</accession>
<evidence type="ECO:0000256" key="1">
    <source>
        <dbReference type="SAM" id="Coils"/>
    </source>
</evidence>
<name>A0ABR1F8D2_9ASCO</name>
<dbReference type="GeneID" id="90039954"/>
<gene>
    <name evidence="3" type="ORF">BZA70DRAFT_294408</name>
</gene>
<evidence type="ECO:0000313" key="4">
    <source>
        <dbReference type="Proteomes" id="UP001498771"/>
    </source>
</evidence>
<dbReference type="Proteomes" id="UP001498771">
    <property type="component" value="Unassembled WGS sequence"/>
</dbReference>
<sequence>MSLLDYILTLPQFTDSRLPSLFSDFRRLKESNPDGYQANITAWKTALVSALRRSTRSPDPDSSSTATTTTTTTTDSVLVLHSGATLLAALTSPTHGHPLALSAVFEDQTAQHRFVPLATFLAQQTSIYKDSQWKLVKLGASLARWAVRDTRVGEYYDAVVAWRRREGLAEEEYVVLENVEDAARVLVARVKARAGAGRFAGVYSVEVLKELFSSDPFGKMEEEEEDDEELVGGKIVKRKKTGPVLSDQDWTVLIRHITRDMQQATTSPSGSIIKFKLAASTLTPLTEEEQTVAQLRAMVHHLSTRIASQHQLSLSSRQKSTSLISTRPQTAHTKQLALTQLKTAKMAEATVRKTMEYRMQLEALISSIEAAHDNLEMTRIMRSSLPVLRDLNKRAGGAEKVADLVEQIESEVEETKEVGRIISETTVEDVDEDDIEAEYARLLEEESSQSRRDDKKKEEENEDELADMLSKASLADVPDLEDKKVEPEKMTV</sequence>
<organism evidence="3 4">
    <name type="scientific">Myxozyma melibiosi</name>
    <dbReference type="NCBI Taxonomy" id="54550"/>
    <lineage>
        <taxon>Eukaryota</taxon>
        <taxon>Fungi</taxon>
        <taxon>Dikarya</taxon>
        <taxon>Ascomycota</taxon>
        <taxon>Saccharomycotina</taxon>
        <taxon>Lipomycetes</taxon>
        <taxon>Lipomycetales</taxon>
        <taxon>Lipomycetaceae</taxon>
        <taxon>Myxozyma</taxon>
    </lineage>
</organism>
<dbReference type="PANTHER" id="PTHR22761">
    <property type="entry name" value="CHARGED MULTIVESICULAR BODY PROTEIN"/>
    <property type="match status" value="1"/>
</dbReference>
<feature type="compositionally biased region" description="Basic and acidic residues" evidence="2">
    <location>
        <begin position="442"/>
        <end position="459"/>
    </location>
</feature>
<proteinExistence type="predicted"/>
<protein>
    <submittedName>
        <fullName evidence="3">Uncharacterized protein</fullName>
    </submittedName>
</protein>
<evidence type="ECO:0000313" key="3">
    <source>
        <dbReference type="EMBL" id="KAK7206104.1"/>
    </source>
</evidence>
<keyword evidence="1" id="KW-0175">Coiled coil</keyword>
<dbReference type="Gene3D" id="6.10.140.1230">
    <property type="match status" value="1"/>
</dbReference>
<feature type="coiled-coil region" evidence="1">
    <location>
        <begin position="358"/>
        <end position="418"/>
    </location>
</feature>
<feature type="compositionally biased region" description="Basic and acidic residues" evidence="2">
    <location>
        <begin position="480"/>
        <end position="492"/>
    </location>
</feature>
<dbReference type="EMBL" id="JBBJBU010000003">
    <property type="protein sequence ID" value="KAK7206104.1"/>
    <property type="molecule type" value="Genomic_DNA"/>
</dbReference>
<comment type="caution">
    <text evidence="3">The sequence shown here is derived from an EMBL/GenBank/DDBJ whole genome shotgun (WGS) entry which is preliminary data.</text>
</comment>